<evidence type="ECO:0000313" key="2">
    <source>
        <dbReference type="Proteomes" id="UP000001307"/>
    </source>
</evidence>
<protein>
    <submittedName>
        <fullName evidence="1">Uncharacterized protein</fullName>
    </submittedName>
</protein>
<name>E4XGD9_OIKDI</name>
<proteinExistence type="predicted"/>
<accession>E4XGD9</accession>
<sequence>MSRLQHLQCDLFTDFEVEKPEIIIKFSLLPQVASYEDGLYKDLSNEQFMDRISEPINDGWFEVEIFNDNKDFKFVTIKDSLAISEDGGLTYELRV</sequence>
<dbReference type="InParanoid" id="E4XGD9"/>
<reference evidence="1" key="1">
    <citation type="journal article" date="2010" name="Science">
        <title>Plasticity of animal genome architecture unmasked by rapid evolution of a pelagic tunicate.</title>
        <authorList>
            <person name="Denoeud F."/>
            <person name="Henriet S."/>
            <person name="Mungpakdee S."/>
            <person name="Aury J.M."/>
            <person name="Da Silva C."/>
            <person name="Brinkmann H."/>
            <person name="Mikhaleva J."/>
            <person name="Olsen L.C."/>
            <person name="Jubin C."/>
            <person name="Canestro C."/>
            <person name="Bouquet J.M."/>
            <person name="Danks G."/>
            <person name="Poulain J."/>
            <person name="Campsteijn C."/>
            <person name="Adamski M."/>
            <person name="Cross I."/>
            <person name="Yadetie F."/>
            <person name="Muffato M."/>
            <person name="Louis A."/>
            <person name="Butcher S."/>
            <person name="Tsagkogeorga G."/>
            <person name="Konrad A."/>
            <person name="Singh S."/>
            <person name="Jensen M.F."/>
            <person name="Cong E.H."/>
            <person name="Eikeseth-Otteraa H."/>
            <person name="Noel B."/>
            <person name="Anthouard V."/>
            <person name="Porcel B.M."/>
            <person name="Kachouri-Lafond R."/>
            <person name="Nishino A."/>
            <person name="Ugolini M."/>
            <person name="Chourrout P."/>
            <person name="Nishida H."/>
            <person name="Aasland R."/>
            <person name="Huzurbazar S."/>
            <person name="Westhof E."/>
            <person name="Delsuc F."/>
            <person name="Lehrach H."/>
            <person name="Reinhardt R."/>
            <person name="Weissenbach J."/>
            <person name="Roy S.W."/>
            <person name="Artiguenave F."/>
            <person name="Postlethwait J.H."/>
            <person name="Manak J.R."/>
            <person name="Thompson E.M."/>
            <person name="Jaillon O."/>
            <person name="Du Pasquier L."/>
            <person name="Boudinot P."/>
            <person name="Liberles D.A."/>
            <person name="Volff J.N."/>
            <person name="Philippe H."/>
            <person name="Lenhard B."/>
            <person name="Roest Crollius H."/>
            <person name="Wincker P."/>
            <person name="Chourrout D."/>
        </authorList>
    </citation>
    <scope>NUCLEOTIDE SEQUENCE [LARGE SCALE GENOMIC DNA]</scope>
</reference>
<dbReference type="EMBL" id="FN653047">
    <property type="protein sequence ID" value="CBY09737.1"/>
    <property type="molecule type" value="Genomic_DNA"/>
</dbReference>
<evidence type="ECO:0000313" key="1">
    <source>
        <dbReference type="EMBL" id="CBY09737.1"/>
    </source>
</evidence>
<organism evidence="1">
    <name type="scientific">Oikopleura dioica</name>
    <name type="common">Tunicate</name>
    <dbReference type="NCBI Taxonomy" id="34765"/>
    <lineage>
        <taxon>Eukaryota</taxon>
        <taxon>Metazoa</taxon>
        <taxon>Chordata</taxon>
        <taxon>Tunicata</taxon>
        <taxon>Appendicularia</taxon>
        <taxon>Copelata</taxon>
        <taxon>Oikopleuridae</taxon>
        <taxon>Oikopleura</taxon>
    </lineage>
</organism>
<dbReference type="Proteomes" id="UP000001307">
    <property type="component" value="Unassembled WGS sequence"/>
</dbReference>
<keyword evidence="2" id="KW-1185">Reference proteome</keyword>
<gene>
    <name evidence="1" type="ORF">GSOID_T00010548001</name>
</gene>
<dbReference type="AlphaFoldDB" id="E4XGD9"/>